<dbReference type="STRING" id="715226.ABI_35300"/>
<keyword evidence="14" id="KW-0443">Lipid metabolism</keyword>
<feature type="transmembrane region" description="Helical" evidence="19">
    <location>
        <begin position="201"/>
        <end position="219"/>
    </location>
</feature>
<dbReference type="EMBL" id="GL883079">
    <property type="protein sequence ID" value="EGF90507.1"/>
    <property type="molecule type" value="Genomic_DNA"/>
</dbReference>
<evidence type="ECO:0000256" key="1">
    <source>
        <dbReference type="ARBA" id="ARBA00001698"/>
    </source>
</evidence>
<comment type="catalytic activity">
    <reaction evidence="1 18">
        <text>a 1,2-diacyl-sn-glycero-3-phosphate + CTP + H(+) = a CDP-1,2-diacyl-sn-glycerol + diphosphate</text>
        <dbReference type="Rhea" id="RHEA:16229"/>
        <dbReference type="ChEBI" id="CHEBI:15378"/>
        <dbReference type="ChEBI" id="CHEBI:33019"/>
        <dbReference type="ChEBI" id="CHEBI:37563"/>
        <dbReference type="ChEBI" id="CHEBI:58332"/>
        <dbReference type="ChEBI" id="CHEBI:58608"/>
        <dbReference type="EC" id="2.7.7.41"/>
    </reaction>
</comment>
<comment type="subcellular location">
    <subcellularLocation>
        <location evidence="2">Cell membrane</location>
        <topology evidence="2">Multi-pass membrane protein</topology>
    </subcellularLocation>
</comment>
<dbReference type="EC" id="2.7.7.41" evidence="6 18"/>
<evidence type="ECO:0000256" key="14">
    <source>
        <dbReference type="ARBA" id="ARBA00023098"/>
    </source>
</evidence>
<dbReference type="RefSeq" id="WP_006274311.1">
    <property type="nucleotide sequence ID" value="NZ_GL883079.1"/>
</dbReference>
<evidence type="ECO:0000256" key="6">
    <source>
        <dbReference type="ARBA" id="ARBA00012487"/>
    </source>
</evidence>
<protein>
    <recommendedName>
        <fullName evidence="7 18">Phosphatidate cytidylyltransferase</fullName>
        <ecNumber evidence="6 18">2.7.7.41</ecNumber>
    </recommendedName>
</protein>
<evidence type="ECO:0000256" key="7">
    <source>
        <dbReference type="ARBA" id="ARBA00019373"/>
    </source>
</evidence>
<evidence type="ECO:0000256" key="11">
    <source>
        <dbReference type="ARBA" id="ARBA00022692"/>
    </source>
</evidence>
<dbReference type="UniPathway" id="UPA00557">
    <property type="reaction ID" value="UER00614"/>
</dbReference>
<feature type="transmembrane region" description="Helical" evidence="19">
    <location>
        <begin position="132"/>
        <end position="152"/>
    </location>
</feature>
<evidence type="ECO:0000256" key="13">
    <source>
        <dbReference type="ARBA" id="ARBA00022989"/>
    </source>
</evidence>
<dbReference type="InterPro" id="IPR000374">
    <property type="entry name" value="PC_trans"/>
</dbReference>
<keyword evidence="8" id="KW-1003">Cell membrane</keyword>
<evidence type="ECO:0000313" key="21">
    <source>
        <dbReference type="Proteomes" id="UP000006512"/>
    </source>
</evidence>
<keyword evidence="10 18" id="KW-0808">Transferase</keyword>
<name>F4QQM0_9CAUL</name>
<evidence type="ECO:0000256" key="2">
    <source>
        <dbReference type="ARBA" id="ARBA00004651"/>
    </source>
</evidence>
<dbReference type="PANTHER" id="PTHR46382:SF1">
    <property type="entry name" value="PHOSPHATIDATE CYTIDYLYLTRANSFERASE"/>
    <property type="match status" value="1"/>
</dbReference>
<dbReference type="eggNOG" id="COG0575">
    <property type="taxonomic scope" value="Bacteria"/>
</dbReference>
<dbReference type="GO" id="GO:0004605">
    <property type="term" value="F:phosphatidate cytidylyltransferase activity"/>
    <property type="evidence" value="ECO:0007669"/>
    <property type="project" value="UniProtKB-EC"/>
</dbReference>
<accession>F4QQM0</accession>
<reference evidence="21" key="1">
    <citation type="submission" date="2011-03" db="EMBL/GenBank/DDBJ databases">
        <title>Draft genome sequence of Brevundimonas diminuta.</title>
        <authorList>
            <person name="Brown P.J.B."/>
            <person name="Buechlein A."/>
            <person name="Hemmerich C."/>
            <person name="Brun Y.V."/>
        </authorList>
    </citation>
    <scope>NUCLEOTIDE SEQUENCE [LARGE SCALE GENOMIC DNA]</scope>
    <source>
        <strain evidence="21">C19</strain>
    </source>
</reference>
<evidence type="ECO:0000256" key="16">
    <source>
        <dbReference type="ARBA" id="ARBA00023209"/>
    </source>
</evidence>
<gene>
    <name evidence="20" type="ORF">ABI_35300</name>
</gene>
<keyword evidence="17" id="KW-1208">Phospholipid metabolism</keyword>
<evidence type="ECO:0000256" key="9">
    <source>
        <dbReference type="ARBA" id="ARBA00022516"/>
    </source>
</evidence>
<keyword evidence="11 18" id="KW-0812">Transmembrane</keyword>
<evidence type="ECO:0000256" key="17">
    <source>
        <dbReference type="ARBA" id="ARBA00023264"/>
    </source>
</evidence>
<feature type="transmembrane region" description="Helical" evidence="19">
    <location>
        <begin position="108"/>
        <end position="125"/>
    </location>
</feature>
<dbReference type="GO" id="GO:0005886">
    <property type="term" value="C:plasma membrane"/>
    <property type="evidence" value="ECO:0007669"/>
    <property type="project" value="UniProtKB-SubCell"/>
</dbReference>
<dbReference type="PROSITE" id="PS01315">
    <property type="entry name" value="CDS"/>
    <property type="match status" value="1"/>
</dbReference>
<feature type="transmembrane region" description="Helical" evidence="19">
    <location>
        <begin position="172"/>
        <end position="189"/>
    </location>
</feature>
<keyword evidence="21" id="KW-1185">Reference proteome</keyword>
<dbReference type="AlphaFoldDB" id="F4QQM0"/>
<sequence>MGKRGRELLVRVASAFVLIPLVLGILWLGGAWFLTLISVGVALLCIEWGLMASPNAGARLAAALTISALAAVFTGYLGHPVLSFLILLFGALCTGLYGYRLGAGWMDAAYGVLYVGFPAIIIMWLREDANNGLAWVMFAFLIAWASDSAAYVTGKLVGGPKLWRRYSPNKTWSGFAGGMIAGMLTAAALNDLTHLFKHNISPIVVGVVVSLATMAGDLWESALKRRFGVKDAGSLIPGHGGLMDRVDGLMFAIVALGGIRLLVLLGTEI</sequence>
<keyword evidence="9" id="KW-0444">Lipid biosynthesis</keyword>
<organism evidence="20 21">
    <name type="scientific">Asticcacaulis biprosthecium C19</name>
    <dbReference type="NCBI Taxonomy" id="715226"/>
    <lineage>
        <taxon>Bacteria</taxon>
        <taxon>Pseudomonadati</taxon>
        <taxon>Pseudomonadota</taxon>
        <taxon>Alphaproteobacteria</taxon>
        <taxon>Caulobacterales</taxon>
        <taxon>Caulobacteraceae</taxon>
        <taxon>Asticcacaulis</taxon>
    </lineage>
</organism>
<feature type="transmembrane region" description="Helical" evidence="19">
    <location>
        <begin position="56"/>
        <end position="77"/>
    </location>
</feature>
<keyword evidence="12 18" id="KW-0548">Nucleotidyltransferase</keyword>
<evidence type="ECO:0000313" key="20">
    <source>
        <dbReference type="EMBL" id="EGF90507.1"/>
    </source>
</evidence>
<comment type="pathway">
    <text evidence="3 18">Phospholipid metabolism; CDP-diacylglycerol biosynthesis; CDP-diacylglycerol from sn-glycerol 3-phosphate: step 3/3.</text>
</comment>
<dbReference type="Proteomes" id="UP000006512">
    <property type="component" value="Unassembled WGS sequence"/>
</dbReference>
<evidence type="ECO:0000256" key="3">
    <source>
        <dbReference type="ARBA" id="ARBA00005119"/>
    </source>
</evidence>
<comment type="similarity">
    <text evidence="5 18">Belongs to the CDS family.</text>
</comment>
<evidence type="ECO:0000256" key="19">
    <source>
        <dbReference type="SAM" id="Phobius"/>
    </source>
</evidence>
<evidence type="ECO:0000256" key="5">
    <source>
        <dbReference type="ARBA" id="ARBA00010185"/>
    </source>
</evidence>
<comment type="pathway">
    <text evidence="4">Lipid metabolism.</text>
</comment>
<feature type="transmembrane region" description="Helical" evidence="19">
    <location>
        <begin position="248"/>
        <end position="267"/>
    </location>
</feature>
<evidence type="ECO:0000256" key="8">
    <source>
        <dbReference type="ARBA" id="ARBA00022475"/>
    </source>
</evidence>
<feature type="transmembrane region" description="Helical" evidence="19">
    <location>
        <begin position="12"/>
        <end position="44"/>
    </location>
</feature>
<proteinExistence type="inferred from homology"/>
<evidence type="ECO:0000256" key="4">
    <source>
        <dbReference type="ARBA" id="ARBA00005189"/>
    </source>
</evidence>
<dbReference type="PANTHER" id="PTHR46382">
    <property type="entry name" value="PHOSPHATIDATE CYTIDYLYLTRANSFERASE"/>
    <property type="match status" value="1"/>
</dbReference>
<keyword evidence="13 19" id="KW-1133">Transmembrane helix</keyword>
<evidence type="ECO:0000256" key="15">
    <source>
        <dbReference type="ARBA" id="ARBA00023136"/>
    </source>
</evidence>
<keyword evidence="16" id="KW-0594">Phospholipid biosynthesis</keyword>
<dbReference type="HOGENOM" id="CLU_037294_1_1_5"/>
<dbReference type="GO" id="GO:0016024">
    <property type="term" value="P:CDP-diacylglycerol biosynthetic process"/>
    <property type="evidence" value="ECO:0007669"/>
    <property type="project" value="UniProtKB-UniPathway"/>
</dbReference>
<evidence type="ECO:0000256" key="12">
    <source>
        <dbReference type="ARBA" id="ARBA00022695"/>
    </source>
</evidence>
<keyword evidence="15 19" id="KW-0472">Membrane</keyword>
<dbReference type="Pfam" id="PF01148">
    <property type="entry name" value="CTP_transf_1"/>
    <property type="match status" value="1"/>
</dbReference>
<evidence type="ECO:0000256" key="18">
    <source>
        <dbReference type="RuleBase" id="RU003938"/>
    </source>
</evidence>
<evidence type="ECO:0000256" key="10">
    <source>
        <dbReference type="ARBA" id="ARBA00022679"/>
    </source>
</evidence>